<gene>
    <name evidence="24" type="ORF">NMOB1V02_LOCUS6780</name>
</gene>
<keyword evidence="13" id="KW-0756">Sterol biosynthesis</keyword>
<evidence type="ECO:0000256" key="12">
    <source>
        <dbReference type="ARBA" id="ARBA00023002"/>
    </source>
</evidence>
<dbReference type="Proteomes" id="UP000678499">
    <property type="component" value="Unassembled WGS sequence"/>
</dbReference>
<feature type="transmembrane region" description="Helical" evidence="23">
    <location>
        <begin position="203"/>
        <end position="222"/>
    </location>
</feature>
<feature type="transmembrane region" description="Helical" evidence="23">
    <location>
        <begin position="180"/>
        <end position="197"/>
    </location>
</feature>
<sequence>MYDTIRYHVIPPAFVVFFTGVVQYLAWSGRGASVDFSALWGNEFAWRFLGVSFAWAYVSLLVPSRKCKGPVTDFGQVPEYQDNGTLYYWATLVTFVLYNFFVDKDLSLKIYDNFPQILGALNTCALLLCVVLLIKGRLSPDVREKTVMKKFPIAYEFYSGKELHPRLLGVDVKQFTNCRFGMVAWQIFILAFFFAGIKREGFNYGFAVNVLLQSIYVAKFWWWESGYFWTLDVALDRAGYYLCWGCLVWVPVLYTFSSYFMVAHPPLTSPLISLLIFFVGLSAVIINYAVDREKEIFRKTGGECEIRGEPAKYIDVEYVDEKKRLRKSKLLISGFWGTLRHLNYNFEILAAFSWSCVGWHHGLAPFYYVVFLTGLLVHRVFRDEEKCRRKYGKYWEKYCSIVRYRMIPYVF</sequence>
<evidence type="ECO:0000313" key="24">
    <source>
        <dbReference type="EMBL" id="CAD7279097.1"/>
    </source>
</evidence>
<organism evidence="24">
    <name type="scientific">Notodromas monacha</name>
    <dbReference type="NCBI Taxonomy" id="399045"/>
    <lineage>
        <taxon>Eukaryota</taxon>
        <taxon>Metazoa</taxon>
        <taxon>Ecdysozoa</taxon>
        <taxon>Arthropoda</taxon>
        <taxon>Crustacea</taxon>
        <taxon>Oligostraca</taxon>
        <taxon>Ostracoda</taxon>
        <taxon>Podocopa</taxon>
        <taxon>Podocopida</taxon>
        <taxon>Cypridocopina</taxon>
        <taxon>Cypridoidea</taxon>
        <taxon>Cyprididae</taxon>
        <taxon>Notodromas</taxon>
    </lineage>
</organism>
<evidence type="ECO:0000256" key="9">
    <source>
        <dbReference type="ARBA" id="ARBA00022857"/>
    </source>
</evidence>
<evidence type="ECO:0000256" key="7">
    <source>
        <dbReference type="ARBA" id="ARBA00022778"/>
    </source>
</evidence>
<keyword evidence="12" id="KW-0560">Oxidoreductase</keyword>
<keyword evidence="17" id="KW-0753">Steroid metabolism</keyword>
<comment type="subcellular location">
    <subcellularLocation>
        <location evidence="1">Endoplasmic reticulum membrane</location>
        <topology evidence="1">Multi-pass membrane protein</topology>
    </subcellularLocation>
</comment>
<evidence type="ECO:0000256" key="5">
    <source>
        <dbReference type="ARBA" id="ARBA00022548"/>
    </source>
</evidence>
<protein>
    <recommendedName>
        <fullName evidence="19">7-dehydrocholesterol reductase</fullName>
        <ecNumber evidence="18">1.3.1.21</ecNumber>
    </recommendedName>
    <alternativeName>
        <fullName evidence="20">Sterol Delta(7)-reductase</fullName>
    </alternativeName>
</protein>
<dbReference type="InterPro" id="IPR001171">
    <property type="entry name" value="ERG24_DHCR-like"/>
</dbReference>
<keyword evidence="15 23" id="KW-0472">Membrane</keyword>
<evidence type="ECO:0000256" key="14">
    <source>
        <dbReference type="ARBA" id="ARBA00023098"/>
    </source>
</evidence>
<feature type="transmembrane region" description="Helical" evidence="23">
    <location>
        <begin position="46"/>
        <end position="64"/>
    </location>
</feature>
<dbReference type="GO" id="GO:0047598">
    <property type="term" value="F:7-dehydrocholesterol reductase activity"/>
    <property type="evidence" value="ECO:0007669"/>
    <property type="project" value="UniProtKB-EC"/>
</dbReference>
<feature type="transmembrane region" description="Helical" evidence="23">
    <location>
        <begin position="242"/>
        <end position="262"/>
    </location>
</feature>
<evidence type="ECO:0000256" key="16">
    <source>
        <dbReference type="ARBA" id="ARBA00023166"/>
    </source>
</evidence>
<comment type="pathway">
    <text evidence="2">Steroid biosynthesis; cholesterol biosynthesis.</text>
</comment>
<keyword evidence="7" id="KW-0152">Cholesterol biosynthesis</keyword>
<keyword evidence="25" id="KW-1185">Reference proteome</keyword>
<evidence type="ECO:0000256" key="22">
    <source>
        <dbReference type="ARBA" id="ARBA00047826"/>
    </source>
</evidence>
<accession>A0A7R9BS16</accession>
<evidence type="ECO:0000256" key="8">
    <source>
        <dbReference type="ARBA" id="ARBA00022824"/>
    </source>
</evidence>
<feature type="transmembrane region" description="Helical" evidence="23">
    <location>
        <begin position="330"/>
        <end position="352"/>
    </location>
</feature>
<dbReference type="Pfam" id="PF01222">
    <property type="entry name" value="ERG4_ERG24"/>
    <property type="match status" value="1"/>
</dbReference>
<feature type="transmembrane region" description="Helical" evidence="23">
    <location>
        <begin position="85"/>
        <end position="102"/>
    </location>
</feature>
<dbReference type="EMBL" id="OA883514">
    <property type="protein sequence ID" value="CAD7279097.1"/>
    <property type="molecule type" value="Genomic_DNA"/>
</dbReference>
<keyword evidence="5" id="KW-0153">Cholesterol metabolism</keyword>
<keyword evidence="10" id="KW-0752">Steroid biosynthesis</keyword>
<evidence type="ECO:0000256" key="23">
    <source>
        <dbReference type="SAM" id="Phobius"/>
    </source>
</evidence>
<feature type="transmembrane region" description="Helical" evidence="23">
    <location>
        <begin position="114"/>
        <end position="134"/>
    </location>
</feature>
<dbReference type="GO" id="GO:0005789">
    <property type="term" value="C:endoplasmic reticulum membrane"/>
    <property type="evidence" value="ECO:0007669"/>
    <property type="project" value="UniProtKB-SubCell"/>
</dbReference>
<name>A0A7R9BS16_9CRUS</name>
<feature type="transmembrane region" description="Helical" evidence="23">
    <location>
        <begin position="364"/>
        <end position="381"/>
    </location>
</feature>
<dbReference type="InterPro" id="IPR018083">
    <property type="entry name" value="Sterol_reductase_CS"/>
</dbReference>
<evidence type="ECO:0000256" key="15">
    <source>
        <dbReference type="ARBA" id="ARBA00023136"/>
    </source>
</evidence>
<dbReference type="GO" id="GO:0016132">
    <property type="term" value="P:brassinosteroid biosynthetic process"/>
    <property type="evidence" value="ECO:0007669"/>
    <property type="project" value="TreeGrafter"/>
</dbReference>
<dbReference type="PANTHER" id="PTHR21257:SF38">
    <property type="entry name" value="7-DEHYDROCHOLESTEROL REDUCTASE"/>
    <property type="match status" value="1"/>
</dbReference>
<dbReference type="UniPathway" id="UPA00063"/>
<evidence type="ECO:0000256" key="13">
    <source>
        <dbReference type="ARBA" id="ARBA00023011"/>
    </source>
</evidence>
<feature type="transmembrane region" description="Helical" evidence="23">
    <location>
        <begin position="7"/>
        <end position="26"/>
    </location>
</feature>
<keyword evidence="9" id="KW-0521">NADP</keyword>
<comment type="catalytic activity">
    <reaction evidence="22">
        <text>7-dehydrodesmosterol + NADPH + H(+) = desmosterol + NADP(+)</text>
        <dbReference type="Rhea" id="RHEA:46740"/>
        <dbReference type="ChEBI" id="CHEBI:15378"/>
        <dbReference type="ChEBI" id="CHEBI:17737"/>
        <dbReference type="ChEBI" id="CHEBI:27910"/>
        <dbReference type="ChEBI" id="CHEBI:57783"/>
        <dbReference type="ChEBI" id="CHEBI:58349"/>
    </reaction>
    <physiologicalReaction direction="left-to-right" evidence="22">
        <dbReference type="Rhea" id="RHEA:46741"/>
    </physiologicalReaction>
</comment>
<dbReference type="AlphaFoldDB" id="A0A7R9BS16"/>
<comment type="similarity">
    <text evidence="3">Belongs to the ERG4/ERG24 family.</text>
</comment>
<keyword evidence="6 23" id="KW-0812">Transmembrane</keyword>
<dbReference type="GO" id="GO:0006695">
    <property type="term" value="P:cholesterol biosynthetic process"/>
    <property type="evidence" value="ECO:0007669"/>
    <property type="project" value="UniProtKB-UniPathway"/>
</dbReference>
<feature type="transmembrane region" description="Helical" evidence="23">
    <location>
        <begin position="268"/>
        <end position="290"/>
    </location>
</feature>
<evidence type="ECO:0000256" key="18">
    <source>
        <dbReference type="ARBA" id="ARBA00038851"/>
    </source>
</evidence>
<reference evidence="24" key="1">
    <citation type="submission" date="2020-11" db="EMBL/GenBank/DDBJ databases">
        <authorList>
            <person name="Tran Van P."/>
        </authorList>
    </citation>
    <scope>NUCLEOTIDE SEQUENCE</scope>
</reference>
<evidence type="ECO:0000256" key="6">
    <source>
        <dbReference type="ARBA" id="ARBA00022692"/>
    </source>
</evidence>
<keyword evidence="11 23" id="KW-1133">Transmembrane helix</keyword>
<keyword evidence="4" id="KW-0444">Lipid biosynthesis</keyword>
<evidence type="ECO:0000256" key="21">
    <source>
        <dbReference type="ARBA" id="ARBA00047795"/>
    </source>
</evidence>
<evidence type="ECO:0000256" key="19">
    <source>
        <dbReference type="ARBA" id="ARBA00039984"/>
    </source>
</evidence>
<dbReference type="PANTHER" id="PTHR21257">
    <property type="entry name" value="DELTA(14)-STEROL REDUCTASE"/>
    <property type="match status" value="1"/>
</dbReference>
<evidence type="ECO:0000256" key="20">
    <source>
        <dbReference type="ARBA" id="ARBA00042688"/>
    </source>
</evidence>
<dbReference type="PROSITE" id="PS01018">
    <property type="entry name" value="STEROL_REDUCT_2"/>
    <property type="match status" value="1"/>
</dbReference>
<evidence type="ECO:0000256" key="17">
    <source>
        <dbReference type="ARBA" id="ARBA00023221"/>
    </source>
</evidence>
<evidence type="ECO:0000256" key="4">
    <source>
        <dbReference type="ARBA" id="ARBA00022516"/>
    </source>
</evidence>
<keyword evidence="16" id="KW-1207">Sterol metabolism</keyword>
<keyword evidence="8" id="KW-0256">Endoplasmic reticulum</keyword>
<evidence type="ECO:0000313" key="25">
    <source>
        <dbReference type="Proteomes" id="UP000678499"/>
    </source>
</evidence>
<evidence type="ECO:0000256" key="2">
    <source>
        <dbReference type="ARBA" id="ARBA00004770"/>
    </source>
</evidence>
<keyword evidence="14" id="KW-0443">Lipid metabolism</keyword>
<dbReference type="EMBL" id="CAJPEX010001477">
    <property type="protein sequence ID" value="CAG0919249.1"/>
    <property type="molecule type" value="Genomic_DNA"/>
</dbReference>
<evidence type="ECO:0000256" key="3">
    <source>
        <dbReference type="ARBA" id="ARBA00005402"/>
    </source>
</evidence>
<dbReference type="Gene3D" id="1.20.120.1630">
    <property type="match status" value="1"/>
</dbReference>
<dbReference type="EC" id="1.3.1.21" evidence="18"/>
<proteinExistence type="inferred from homology"/>
<comment type="catalytic activity">
    <reaction evidence="21">
        <text>cholesterol + NADP(+) = 7-dehydrocholesterol + NADPH + H(+)</text>
        <dbReference type="Rhea" id="RHEA:23984"/>
        <dbReference type="ChEBI" id="CHEBI:15378"/>
        <dbReference type="ChEBI" id="CHEBI:16113"/>
        <dbReference type="ChEBI" id="CHEBI:17759"/>
        <dbReference type="ChEBI" id="CHEBI:57783"/>
        <dbReference type="ChEBI" id="CHEBI:58349"/>
        <dbReference type="EC" id="1.3.1.21"/>
    </reaction>
    <physiologicalReaction direction="right-to-left" evidence="21">
        <dbReference type="Rhea" id="RHEA:23986"/>
    </physiologicalReaction>
</comment>
<dbReference type="OrthoDB" id="5326588at2759"/>
<evidence type="ECO:0000256" key="1">
    <source>
        <dbReference type="ARBA" id="ARBA00004477"/>
    </source>
</evidence>
<evidence type="ECO:0000256" key="11">
    <source>
        <dbReference type="ARBA" id="ARBA00022989"/>
    </source>
</evidence>
<evidence type="ECO:0000256" key="10">
    <source>
        <dbReference type="ARBA" id="ARBA00022955"/>
    </source>
</evidence>